<evidence type="ECO:0000256" key="4">
    <source>
        <dbReference type="ARBA" id="ARBA00022692"/>
    </source>
</evidence>
<dbReference type="HAMAP" id="MF_03113">
    <property type="entry name" value="Get1"/>
    <property type="match status" value="1"/>
</dbReference>
<evidence type="ECO:0008006" key="13">
    <source>
        <dbReference type="Google" id="ProtNLM"/>
    </source>
</evidence>
<evidence type="ECO:0000256" key="6">
    <source>
        <dbReference type="ARBA" id="ARBA00022989"/>
    </source>
</evidence>
<dbReference type="EMBL" id="JANIEX010000292">
    <property type="protein sequence ID" value="KAJ3569365.1"/>
    <property type="molecule type" value="Genomic_DNA"/>
</dbReference>
<dbReference type="PANTHER" id="PTHR42650">
    <property type="entry name" value="TAIL-ANCHORED PROTEIN INSERTION RECEPTOR WRB"/>
    <property type="match status" value="1"/>
</dbReference>
<evidence type="ECO:0000256" key="2">
    <source>
        <dbReference type="ARBA" id="ARBA00010799"/>
    </source>
</evidence>
<keyword evidence="12" id="KW-1185">Reference proteome</keyword>
<evidence type="ECO:0000256" key="10">
    <source>
        <dbReference type="SAM" id="SignalP"/>
    </source>
</evidence>
<keyword evidence="6 8" id="KW-1133">Transmembrane helix</keyword>
<keyword evidence="3 8" id="KW-0813">Transport</keyword>
<name>A0AAD5VUX2_9AGAR</name>
<evidence type="ECO:0000256" key="7">
    <source>
        <dbReference type="ARBA" id="ARBA00023136"/>
    </source>
</evidence>
<feature type="region of interest" description="Disordered" evidence="9">
    <location>
        <begin position="186"/>
        <end position="214"/>
    </location>
</feature>
<comment type="similarity">
    <text evidence="2 8">Belongs to the WRB/GET1 family.</text>
</comment>
<evidence type="ECO:0000256" key="3">
    <source>
        <dbReference type="ARBA" id="ARBA00022448"/>
    </source>
</evidence>
<comment type="caution">
    <text evidence="8">Lacks conserved residue(s) required for the propagation of feature annotation.</text>
</comment>
<dbReference type="InterPro" id="IPR027538">
    <property type="entry name" value="Get1_fungi"/>
</dbReference>
<keyword evidence="5 8" id="KW-0256">Endoplasmic reticulum</keyword>
<evidence type="ECO:0000256" key="5">
    <source>
        <dbReference type="ARBA" id="ARBA00022824"/>
    </source>
</evidence>
<proteinExistence type="inferred from homology"/>
<keyword evidence="4 8" id="KW-0812">Transmembrane</keyword>
<dbReference type="InterPro" id="IPR028945">
    <property type="entry name" value="Get1"/>
</dbReference>
<protein>
    <recommendedName>
        <fullName evidence="13">Guided entry of tail-anchored proteins 1</fullName>
    </recommendedName>
</protein>
<dbReference type="Proteomes" id="UP001213000">
    <property type="component" value="Unassembled WGS sequence"/>
</dbReference>
<comment type="caution">
    <text evidence="11">The sequence shown here is derived from an EMBL/GenBank/DDBJ whole genome shotgun (WGS) entry which is preliminary data.</text>
</comment>
<sequence length="214" mass="24492">MPSLILTAFLVVFVAQVVSWIGESVLSEYAYSLYLRTTQGSLVRKQSELKTDIMNKKQELSRTSAQDQFAKWAKLRRTVDKNLSDLEKLNSKLSSQKTTFTIAFRVFLWIIVNIPQYAIAWRYRSKGVFWLPQGWFNPVVTWWLSFPFAPKGSVSVMTWTWACKAVLQVSEEVVRFVMLPVVMPESATTDEKADEKQTGKEKVDADPIPVAEVD</sequence>
<gene>
    <name evidence="8" type="primary">GET1</name>
    <name evidence="11" type="ORF">NP233_g5095</name>
</gene>
<feature type="signal peptide" evidence="10">
    <location>
        <begin position="1"/>
        <end position="19"/>
    </location>
</feature>
<evidence type="ECO:0000313" key="11">
    <source>
        <dbReference type="EMBL" id="KAJ3569365.1"/>
    </source>
</evidence>
<dbReference type="GO" id="GO:0043529">
    <property type="term" value="C:GET complex"/>
    <property type="evidence" value="ECO:0007669"/>
    <property type="project" value="InterPro"/>
</dbReference>
<dbReference type="PANTHER" id="PTHR42650:SF1">
    <property type="entry name" value="GUIDED ENTRY OF TAIL-ANCHORED PROTEINS FACTOR 1"/>
    <property type="match status" value="1"/>
</dbReference>
<dbReference type="InterPro" id="IPR029012">
    <property type="entry name" value="Helix_hairpin_bin_sf"/>
</dbReference>
<feature type="compositionally biased region" description="Basic and acidic residues" evidence="9">
    <location>
        <begin position="189"/>
        <end position="205"/>
    </location>
</feature>
<feature type="topological domain" description="Cytoplasmic" evidence="8">
    <location>
        <begin position="171"/>
        <end position="214"/>
    </location>
</feature>
<dbReference type="AlphaFoldDB" id="A0AAD5VUX2"/>
<keyword evidence="7 8" id="KW-0472">Membrane</keyword>
<accession>A0AAD5VUX2</accession>
<evidence type="ECO:0000313" key="12">
    <source>
        <dbReference type="Proteomes" id="UP001213000"/>
    </source>
</evidence>
<dbReference type="Gene3D" id="1.10.287.660">
    <property type="entry name" value="Helix hairpin bin"/>
    <property type="match status" value="1"/>
</dbReference>
<reference evidence="11" key="1">
    <citation type="submission" date="2022-07" db="EMBL/GenBank/DDBJ databases">
        <title>Genome Sequence of Leucocoprinus birnbaumii.</title>
        <authorList>
            <person name="Buettner E."/>
        </authorList>
    </citation>
    <scope>NUCLEOTIDE SEQUENCE</scope>
    <source>
        <strain evidence="11">VT141</strain>
    </source>
</reference>
<evidence type="ECO:0000256" key="9">
    <source>
        <dbReference type="SAM" id="MobiDB-lite"/>
    </source>
</evidence>
<organism evidence="11 12">
    <name type="scientific">Leucocoprinus birnbaumii</name>
    <dbReference type="NCBI Taxonomy" id="56174"/>
    <lineage>
        <taxon>Eukaryota</taxon>
        <taxon>Fungi</taxon>
        <taxon>Dikarya</taxon>
        <taxon>Basidiomycota</taxon>
        <taxon>Agaricomycotina</taxon>
        <taxon>Agaricomycetes</taxon>
        <taxon>Agaricomycetidae</taxon>
        <taxon>Agaricales</taxon>
        <taxon>Agaricineae</taxon>
        <taxon>Agaricaceae</taxon>
        <taxon>Leucocoprinus</taxon>
    </lineage>
</organism>
<comment type="subcellular location">
    <subcellularLocation>
        <location evidence="1">Endoplasmic reticulum membrane</location>
        <topology evidence="1">Multi-pass membrane protein</topology>
    </subcellularLocation>
</comment>
<feature type="chain" id="PRO_5042233546" description="Guided entry of tail-anchored proteins 1" evidence="10">
    <location>
        <begin position="20"/>
        <end position="214"/>
    </location>
</feature>
<evidence type="ECO:0000256" key="1">
    <source>
        <dbReference type="ARBA" id="ARBA00004477"/>
    </source>
</evidence>
<dbReference type="GO" id="GO:0043495">
    <property type="term" value="F:protein-membrane adaptor activity"/>
    <property type="evidence" value="ECO:0007669"/>
    <property type="project" value="TreeGrafter"/>
</dbReference>
<dbReference type="GO" id="GO:0071816">
    <property type="term" value="P:tail-anchored membrane protein insertion into ER membrane"/>
    <property type="evidence" value="ECO:0007669"/>
    <property type="project" value="InterPro"/>
</dbReference>
<keyword evidence="10" id="KW-0732">Signal</keyword>
<dbReference type="GO" id="GO:0005789">
    <property type="term" value="C:endoplasmic reticulum membrane"/>
    <property type="evidence" value="ECO:0007669"/>
    <property type="project" value="UniProtKB-SubCell"/>
</dbReference>
<feature type="topological domain" description="Lumenal" evidence="8">
    <location>
        <begin position="1"/>
        <end position="4"/>
    </location>
</feature>
<evidence type="ECO:0000256" key="8">
    <source>
        <dbReference type="HAMAP-Rule" id="MF_03113"/>
    </source>
</evidence>
<dbReference type="Pfam" id="PF04420">
    <property type="entry name" value="CHD5"/>
    <property type="match status" value="1"/>
</dbReference>